<keyword evidence="4 7" id="KW-0812">Transmembrane</keyword>
<protein>
    <submittedName>
        <fullName evidence="9">LTA synthase family protein</fullName>
    </submittedName>
</protein>
<feature type="transmembrane region" description="Helical" evidence="7">
    <location>
        <begin position="12"/>
        <end position="28"/>
    </location>
</feature>
<dbReference type="InterPro" id="IPR017850">
    <property type="entry name" value="Alkaline_phosphatase_core_sf"/>
</dbReference>
<keyword evidence="6 7" id="KW-0472">Membrane</keyword>
<comment type="pathway">
    <text evidence="2">Cell wall biogenesis; lipoteichoic acid biosynthesis.</text>
</comment>
<evidence type="ECO:0000256" key="4">
    <source>
        <dbReference type="ARBA" id="ARBA00022692"/>
    </source>
</evidence>
<evidence type="ECO:0000256" key="2">
    <source>
        <dbReference type="ARBA" id="ARBA00004936"/>
    </source>
</evidence>
<dbReference type="InterPro" id="IPR050448">
    <property type="entry name" value="OpgB/LTA_synthase_biosynth"/>
</dbReference>
<name>A0A9D2BE85_9FIRM</name>
<organism evidence="9 10">
    <name type="scientific">Candidatus Anaerobutyricum stercoripullorum</name>
    <dbReference type="NCBI Taxonomy" id="2838456"/>
    <lineage>
        <taxon>Bacteria</taxon>
        <taxon>Bacillati</taxon>
        <taxon>Bacillota</taxon>
        <taxon>Clostridia</taxon>
        <taxon>Lachnospirales</taxon>
        <taxon>Lachnospiraceae</taxon>
        <taxon>Anaerobutyricum</taxon>
    </lineage>
</organism>
<reference evidence="9" key="2">
    <citation type="submission" date="2021-04" db="EMBL/GenBank/DDBJ databases">
        <authorList>
            <person name="Gilroy R."/>
        </authorList>
    </citation>
    <scope>NUCLEOTIDE SEQUENCE</scope>
    <source>
        <strain evidence="9">ChiSxjej3B15-1167</strain>
    </source>
</reference>
<accession>A0A9D2BE85</accession>
<evidence type="ECO:0000259" key="8">
    <source>
        <dbReference type="Pfam" id="PF00884"/>
    </source>
</evidence>
<keyword evidence="5 7" id="KW-1133">Transmembrane helix</keyword>
<gene>
    <name evidence="9" type="ORF">H9849_07340</name>
</gene>
<feature type="transmembrane region" description="Helical" evidence="7">
    <location>
        <begin position="120"/>
        <end position="143"/>
    </location>
</feature>
<comment type="caution">
    <text evidence="9">The sequence shown here is derived from an EMBL/GenBank/DDBJ whole genome shotgun (WGS) entry which is preliminary data.</text>
</comment>
<dbReference type="CDD" id="cd16015">
    <property type="entry name" value="LTA_synthase"/>
    <property type="match status" value="1"/>
</dbReference>
<dbReference type="PANTHER" id="PTHR47371:SF3">
    <property type="entry name" value="PHOSPHOGLYCEROL TRANSFERASE I"/>
    <property type="match status" value="1"/>
</dbReference>
<feature type="domain" description="Sulfatase N-terminal" evidence="8">
    <location>
        <begin position="246"/>
        <end position="533"/>
    </location>
</feature>
<dbReference type="Gene3D" id="3.40.720.10">
    <property type="entry name" value="Alkaline Phosphatase, subunit A"/>
    <property type="match status" value="1"/>
</dbReference>
<comment type="subcellular location">
    <subcellularLocation>
        <location evidence="1">Cell membrane</location>
        <topology evidence="1">Multi-pass membrane protein</topology>
    </subcellularLocation>
</comment>
<dbReference type="Pfam" id="PF00884">
    <property type="entry name" value="Sulfatase"/>
    <property type="match status" value="1"/>
</dbReference>
<dbReference type="EMBL" id="DXEQ01000219">
    <property type="protein sequence ID" value="HIX72823.1"/>
    <property type="molecule type" value="Genomic_DNA"/>
</dbReference>
<feature type="transmembrane region" description="Helical" evidence="7">
    <location>
        <begin position="155"/>
        <end position="175"/>
    </location>
</feature>
<dbReference type="AlphaFoldDB" id="A0A9D2BE85"/>
<dbReference type="PANTHER" id="PTHR47371">
    <property type="entry name" value="LIPOTEICHOIC ACID SYNTHASE"/>
    <property type="match status" value="1"/>
</dbReference>
<dbReference type="InterPro" id="IPR000917">
    <property type="entry name" value="Sulfatase_N"/>
</dbReference>
<feature type="transmembrane region" description="Helical" evidence="7">
    <location>
        <begin position="48"/>
        <end position="67"/>
    </location>
</feature>
<dbReference type="GO" id="GO:0005886">
    <property type="term" value="C:plasma membrane"/>
    <property type="evidence" value="ECO:0007669"/>
    <property type="project" value="UniProtKB-SubCell"/>
</dbReference>
<evidence type="ECO:0000256" key="5">
    <source>
        <dbReference type="ARBA" id="ARBA00022989"/>
    </source>
</evidence>
<evidence type="ECO:0000313" key="10">
    <source>
        <dbReference type="Proteomes" id="UP000886805"/>
    </source>
</evidence>
<evidence type="ECO:0000256" key="6">
    <source>
        <dbReference type="ARBA" id="ARBA00023136"/>
    </source>
</evidence>
<dbReference type="Proteomes" id="UP000886805">
    <property type="component" value="Unassembled WGS sequence"/>
</dbReference>
<keyword evidence="3" id="KW-1003">Cell membrane</keyword>
<feature type="transmembrane region" description="Helical" evidence="7">
    <location>
        <begin position="72"/>
        <end position="92"/>
    </location>
</feature>
<sequence>MWKKIWNPSNRKVLFCNIITAFVLNLFLEWMERKSFAEVVHFINERTYVFLFNAAILFMFLSVVFLVKKKIFVYTIITGCWLIIGITNGVVLNGRKTPFTAVDLTVVKSILPVLNSYLELWQIVLLVIALVAAVVLLVCLCLYSPVAKERFDIRANFLVFFVMILAFGGLAYVGVGRGELISTFDNPINGYKDYGVVYGFCVTALDTGIDRPMNYSRERVARLKNKITDGIAEEEAAENPKDSREPNIIFIQLESFFDLTQVKDLQLSEDPIPFFHQLQKETTSGRLHVPVYGAGTINTEFEVITGMSTDYFGTGEYPYRSVLKDKTCTSIAYWLKDLSYESTVIHNNNASFYDRYKVFANLGFDNFITLENMRVNDWTDAGWAKDSVLTEYILDTMEETSKKDIIYTISVQGHGDYPTDEQEDAKITVSGEEYTQSRLNQITYYANQINEMDTFLQNLLAKLSDCGEDTMVIAYGDHLPGLDFETDDLKEGTRYETPYFIWDNFGWNASHRKSESENVTAYELASKVLSQVNIHSGLINQFHQTMDGTKNVGKNLQLLQYDMLYGADFSHEGEDELEPTVLNYSLNPLRVIKVKENDEKYLLLGENFNQYSRVYINGILTSSVLKSDKVLEIKASALKDGDEITIHQVSKTNSNITLNQSEVFVFEETQVEPLYKYGGVEK</sequence>
<evidence type="ECO:0000313" key="9">
    <source>
        <dbReference type="EMBL" id="HIX72823.1"/>
    </source>
</evidence>
<evidence type="ECO:0000256" key="1">
    <source>
        <dbReference type="ARBA" id="ARBA00004651"/>
    </source>
</evidence>
<reference evidence="9" key="1">
    <citation type="journal article" date="2021" name="PeerJ">
        <title>Extensive microbial diversity within the chicken gut microbiome revealed by metagenomics and culture.</title>
        <authorList>
            <person name="Gilroy R."/>
            <person name="Ravi A."/>
            <person name="Getino M."/>
            <person name="Pursley I."/>
            <person name="Horton D.L."/>
            <person name="Alikhan N.F."/>
            <person name="Baker D."/>
            <person name="Gharbi K."/>
            <person name="Hall N."/>
            <person name="Watson M."/>
            <person name="Adriaenssens E.M."/>
            <person name="Foster-Nyarko E."/>
            <person name="Jarju S."/>
            <person name="Secka A."/>
            <person name="Antonio M."/>
            <person name="Oren A."/>
            <person name="Chaudhuri R.R."/>
            <person name="La Ragione R."/>
            <person name="Hildebrand F."/>
            <person name="Pallen M.J."/>
        </authorList>
    </citation>
    <scope>NUCLEOTIDE SEQUENCE</scope>
    <source>
        <strain evidence="9">ChiSxjej3B15-1167</strain>
    </source>
</reference>
<dbReference type="SUPFAM" id="SSF53649">
    <property type="entry name" value="Alkaline phosphatase-like"/>
    <property type="match status" value="1"/>
</dbReference>
<evidence type="ECO:0000256" key="7">
    <source>
        <dbReference type="SAM" id="Phobius"/>
    </source>
</evidence>
<proteinExistence type="predicted"/>
<evidence type="ECO:0000256" key="3">
    <source>
        <dbReference type="ARBA" id="ARBA00022475"/>
    </source>
</evidence>